<evidence type="ECO:0000313" key="2">
    <source>
        <dbReference type="Proteomes" id="UP000796104"/>
    </source>
</evidence>
<dbReference type="RefSeq" id="WP_139495288.1">
    <property type="nucleotide sequence ID" value="NZ_AP027934.1"/>
</dbReference>
<proteinExistence type="predicted"/>
<dbReference type="AlphaFoldDB" id="A0AAX2UNM0"/>
<name>A0AAX2UNM0_AERVE</name>
<evidence type="ECO:0000313" key="1">
    <source>
        <dbReference type="EMBL" id="TND51838.1"/>
    </source>
</evidence>
<gene>
    <name evidence="1" type="ORF">CF123_18385</name>
</gene>
<reference evidence="1" key="2">
    <citation type="journal article" date="2019" name="PLoS ONE">
        <title>Identification and characterization of putative Aeromonas spp. T3SS effectors.</title>
        <authorList>
            <person name="Rangel L.T."/>
            <person name="Marden J."/>
            <person name="Colston S."/>
            <person name="Setubal J.C."/>
            <person name="Graf J."/>
            <person name="Gogarten J.P."/>
        </authorList>
    </citation>
    <scope>NUCLEOTIDE SEQUENCE</scope>
    <source>
        <strain evidence="1">BAQ071013-135</strain>
    </source>
</reference>
<reference evidence="1" key="1">
    <citation type="submission" date="2017-10" db="EMBL/GenBank/DDBJ databases">
        <authorList>
            <person name="Colston S.M."/>
            <person name="Graf J."/>
        </authorList>
    </citation>
    <scope>NUCLEOTIDE SEQUENCE</scope>
    <source>
        <strain evidence="1">BAQ071013-135</strain>
    </source>
</reference>
<sequence length="114" mass="12148">MKHDEVITRAIAQASSNGEPNKGIGAVGATNRMAKNYWDRRLGLKEVCALLNVTVSALKVGIATGTLPDGRPCPKVVAVTGSRAIFFDGIEVKAAMHGMRVEDLVEDMKLDGLL</sequence>
<evidence type="ECO:0008006" key="3">
    <source>
        <dbReference type="Google" id="ProtNLM"/>
    </source>
</evidence>
<comment type="caution">
    <text evidence="1">The sequence shown here is derived from an EMBL/GenBank/DDBJ whole genome shotgun (WGS) entry which is preliminary data.</text>
</comment>
<dbReference type="Proteomes" id="UP000796104">
    <property type="component" value="Unassembled WGS sequence"/>
</dbReference>
<dbReference type="EMBL" id="PDXJ01000026">
    <property type="protein sequence ID" value="TND51838.1"/>
    <property type="molecule type" value="Genomic_DNA"/>
</dbReference>
<protein>
    <recommendedName>
        <fullName evidence="3">XRE family transcriptional regulator</fullName>
    </recommendedName>
</protein>
<accession>A0AAX2UNM0</accession>
<organism evidence="1 2">
    <name type="scientific">Aeromonas veronii</name>
    <dbReference type="NCBI Taxonomy" id="654"/>
    <lineage>
        <taxon>Bacteria</taxon>
        <taxon>Pseudomonadati</taxon>
        <taxon>Pseudomonadota</taxon>
        <taxon>Gammaproteobacteria</taxon>
        <taxon>Aeromonadales</taxon>
        <taxon>Aeromonadaceae</taxon>
        <taxon>Aeromonas</taxon>
    </lineage>
</organism>